<dbReference type="PROSITE" id="PS00630">
    <property type="entry name" value="IMP_2"/>
    <property type="match status" value="1"/>
</dbReference>
<evidence type="ECO:0000256" key="1">
    <source>
        <dbReference type="ARBA" id="ARBA00001033"/>
    </source>
</evidence>
<dbReference type="CDD" id="cd01639">
    <property type="entry name" value="IMPase"/>
    <property type="match status" value="1"/>
</dbReference>
<feature type="binding site" evidence="7">
    <location>
        <position position="213"/>
    </location>
    <ligand>
        <name>Mg(2+)</name>
        <dbReference type="ChEBI" id="CHEBI:18420"/>
        <label>1</label>
        <note>catalytic</note>
    </ligand>
</feature>
<dbReference type="EMBL" id="LDUG01000007">
    <property type="protein sequence ID" value="KVW99101.1"/>
    <property type="molecule type" value="Genomic_DNA"/>
</dbReference>
<proteinExistence type="inferred from homology"/>
<dbReference type="RefSeq" id="WP_059751625.1">
    <property type="nucleotide sequence ID" value="NZ_LDUG01000007.1"/>
</dbReference>
<evidence type="ECO:0000256" key="8">
    <source>
        <dbReference type="RuleBase" id="RU364068"/>
    </source>
</evidence>
<dbReference type="InterPro" id="IPR033942">
    <property type="entry name" value="IMPase"/>
</dbReference>
<organism evidence="9 10">
    <name type="scientific">Thiobacillus denitrificans</name>
    <dbReference type="NCBI Taxonomy" id="36861"/>
    <lineage>
        <taxon>Bacteria</taxon>
        <taxon>Pseudomonadati</taxon>
        <taxon>Pseudomonadota</taxon>
        <taxon>Betaproteobacteria</taxon>
        <taxon>Nitrosomonadales</taxon>
        <taxon>Thiobacillaceae</taxon>
        <taxon>Thiobacillus</taxon>
    </lineage>
</organism>
<evidence type="ECO:0000256" key="6">
    <source>
        <dbReference type="ARBA" id="ARBA00022842"/>
    </source>
</evidence>
<dbReference type="OrthoDB" id="9785695at2"/>
<dbReference type="SUPFAM" id="SSF56655">
    <property type="entry name" value="Carbohydrate phosphatase"/>
    <property type="match status" value="1"/>
</dbReference>
<evidence type="ECO:0000256" key="4">
    <source>
        <dbReference type="ARBA" id="ARBA00022723"/>
    </source>
</evidence>
<dbReference type="PROSITE" id="PS00629">
    <property type="entry name" value="IMP_1"/>
    <property type="match status" value="1"/>
</dbReference>
<dbReference type="STRING" id="1123392.GCA_000376425_01198"/>
<evidence type="ECO:0000313" key="9">
    <source>
        <dbReference type="EMBL" id="KVW99101.1"/>
    </source>
</evidence>
<dbReference type="GO" id="GO:0007165">
    <property type="term" value="P:signal transduction"/>
    <property type="evidence" value="ECO:0007669"/>
    <property type="project" value="TreeGrafter"/>
</dbReference>
<dbReference type="InterPro" id="IPR000760">
    <property type="entry name" value="Inositol_monophosphatase-like"/>
</dbReference>
<dbReference type="GO" id="GO:0046854">
    <property type="term" value="P:phosphatidylinositol phosphate biosynthetic process"/>
    <property type="evidence" value="ECO:0007669"/>
    <property type="project" value="InterPro"/>
</dbReference>
<evidence type="ECO:0000313" key="10">
    <source>
        <dbReference type="Proteomes" id="UP000064243"/>
    </source>
</evidence>
<comment type="catalytic activity">
    <reaction evidence="1 8">
        <text>a myo-inositol phosphate + H2O = myo-inositol + phosphate</text>
        <dbReference type="Rhea" id="RHEA:24056"/>
        <dbReference type="ChEBI" id="CHEBI:15377"/>
        <dbReference type="ChEBI" id="CHEBI:17268"/>
        <dbReference type="ChEBI" id="CHEBI:43474"/>
        <dbReference type="ChEBI" id="CHEBI:84139"/>
        <dbReference type="EC" id="3.1.3.25"/>
    </reaction>
</comment>
<dbReference type="PRINTS" id="PR01959">
    <property type="entry name" value="SBIMPHPHTASE"/>
</dbReference>
<dbReference type="FunFam" id="3.30.540.10:FF:000003">
    <property type="entry name" value="Inositol-1-monophosphatase"/>
    <property type="match status" value="1"/>
</dbReference>
<evidence type="ECO:0000256" key="5">
    <source>
        <dbReference type="ARBA" id="ARBA00022801"/>
    </source>
</evidence>
<keyword evidence="10" id="KW-1185">Reference proteome</keyword>
<dbReference type="Pfam" id="PF00459">
    <property type="entry name" value="Inositol_P"/>
    <property type="match status" value="1"/>
</dbReference>
<dbReference type="GO" id="GO:0008934">
    <property type="term" value="F:inositol monophosphate 1-phosphatase activity"/>
    <property type="evidence" value="ECO:0007669"/>
    <property type="project" value="InterPro"/>
</dbReference>
<dbReference type="InterPro" id="IPR022337">
    <property type="entry name" value="Inositol_monophosphatase_SuhB"/>
</dbReference>
<gene>
    <name evidence="9" type="ORF">ABW22_02370</name>
</gene>
<keyword evidence="5 8" id="KW-0378">Hydrolase</keyword>
<keyword evidence="6 7" id="KW-0460">Magnesium</keyword>
<comment type="similarity">
    <text evidence="3 8">Belongs to the inositol monophosphatase superfamily.</text>
</comment>
<evidence type="ECO:0000256" key="3">
    <source>
        <dbReference type="ARBA" id="ARBA00009759"/>
    </source>
</evidence>
<dbReference type="Gene3D" id="3.30.540.10">
    <property type="entry name" value="Fructose-1,6-Bisphosphatase, subunit A, domain 1"/>
    <property type="match status" value="1"/>
</dbReference>
<dbReference type="PANTHER" id="PTHR20854:SF4">
    <property type="entry name" value="INOSITOL-1-MONOPHOSPHATASE-RELATED"/>
    <property type="match status" value="1"/>
</dbReference>
<dbReference type="Gene3D" id="3.40.190.80">
    <property type="match status" value="1"/>
</dbReference>
<accession>A0A106BUW3</accession>
<dbReference type="InterPro" id="IPR020583">
    <property type="entry name" value="Inositol_monoP_metal-BS"/>
</dbReference>
<dbReference type="InterPro" id="IPR020550">
    <property type="entry name" value="Inositol_monophosphatase_CS"/>
</dbReference>
<dbReference type="EC" id="3.1.3.25" evidence="8"/>
<feature type="binding site" evidence="7">
    <location>
        <position position="67"/>
    </location>
    <ligand>
        <name>Mg(2+)</name>
        <dbReference type="ChEBI" id="CHEBI:18420"/>
        <label>1</label>
        <note>catalytic</note>
    </ligand>
</feature>
<dbReference type="AlphaFoldDB" id="A0A106BUW3"/>
<feature type="binding site" evidence="7">
    <location>
        <position position="85"/>
    </location>
    <ligand>
        <name>Mg(2+)</name>
        <dbReference type="ChEBI" id="CHEBI:18420"/>
        <label>1</label>
        <note>catalytic</note>
    </ligand>
</feature>
<dbReference type="Proteomes" id="UP000064243">
    <property type="component" value="Unassembled WGS sequence"/>
</dbReference>
<comment type="cofactor">
    <cofactor evidence="2 7 8">
        <name>Mg(2+)</name>
        <dbReference type="ChEBI" id="CHEBI:18420"/>
    </cofactor>
</comment>
<evidence type="ECO:0000256" key="7">
    <source>
        <dbReference type="PIRSR" id="PIRSR600760-2"/>
    </source>
</evidence>
<name>A0A106BUW3_THIDE</name>
<evidence type="ECO:0000256" key="2">
    <source>
        <dbReference type="ARBA" id="ARBA00001946"/>
    </source>
</evidence>
<dbReference type="PRINTS" id="PR00377">
    <property type="entry name" value="IMPHPHTASES"/>
</dbReference>
<dbReference type="PATRIC" id="fig|36861.3.peg.3320"/>
<sequence>MHPMLNTAVKAARKAGAIINRASLDLDQLTVRSKQDRDYVTEVDQMAERAIIETLLDAYPNHGILAEESGTADAKNGEDYQWIIDPLDGTTNFLHGLQQYSISIALKHKGQITQAVVYDPARNELFTASRGRGAMLNDRRIRASKRAKLSECLIGTGFPFRDFRFVDAYLNMFRDMMLATSGLRRPGSAALDLCYVACGRYDGFWEMHLQPWDLAAGSLIAQESGALVGNFMGDEGFLESGNIVAATPKIFAQMLQIIAPHLPPELKV</sequence>
<feature type="binding site" evidence="7">
    <location>
        <position position="87"/>
    </location>
    <ligand>
        <name>Mg(2+)</name>
        <dbReference type="ChEBI" id="CHEBI:18420"/>
        <label>1</label>
        <note>catalytic</note>
    </ligand>
</feature>
<reference evidence="9 10" key="1">
    <citation type="journal article" date="2015" name="Appl. Environ. Microbiol.">
        <title>Aerobic and Anaerobic Thiosulfate Oxidation by a Cold-Adapted, Subglacial Chemoautotroph.</title>
        <authorList>
            <person name="Harrold Z.R."/>
            <person name="Skidmore M.L."/>
            <person name="Hamilton T.L."/>
            <person name="Desch L."/>
            <person name="Amada K."/>
            <person name="van Gelder W."/>
            <person name="Glover K."/>
            <person name="Roden E.E."/>
            <person name="Boyd E.S."/>
        </authorList>
    </citation>
    <scope>NUCLEOTIDE SEQUENCE [LARGE SCALE GENOMIC DNA]</scope>
    <source>
        <strain evidence="9 10">RG</strain>
    </source>
</reference>
<protein>
    <recommendedName>
        <fullName evidence="8">Inositol-1-monophosphatase</fullName>
        <ecNumber evidence="8">3.1.3.25</ecNumber>
    </recommendedName>
</protein>
<dbReference type="GO" id="GO:0046872">
    <property type="term" value="F:metal ion binding"/>
    <property type="evidence" value="ECO:0007669"/>
    <property type="project" value="UniProtKB-KW"/>
</dbReference>
<feature type="binding site" evidence="7">
    <location>
        <position position="88"/>
    </location>
    <ligand>
        <name>Mg(2+)</name>
        <dbReference type="ChEBI" id="CHEBI:18420"/>
        <label>1</label>
        <note>catalytic</note>
    </ligand>
</feature>
<keyword evidence="4 7" id="KW-0479">Metal-binding</keyword>
<dbReference type="PANTHER" id="PTHR20854">
    <property type="entry name" value="INOSITOL MONOPHOSPHATASE"/>
    <property type="match status" value="1"/>
</dbReference>
<dbReference type="eggNOG" id="COG0483">
    <property type="taxonomic scope" value="Bacteria"/>
</dbReference>
<dbReference type="GO" id="GO:0006020">
    <property type="term" value="P:inositol metabolic process"/>
    <property type="evidence" value="ECO:0007669"/>
    <property type="project" value="TreeGrafter"/>
</dbReference>
<comment type="caution">
    <text evidence="9">The sequence shown here is derived from an EMBL/GenBank/DDBJ whole genome shotgun (WGS) entry which is preliminary data.</text>
</comment>